<evidence type="ECO:0008006" key="2">
    <source>
        <dbReference type="Google" id="ProtNLM"/>
    </source>
</evidence>
<accession>A0A450YSV0</accession>
<name>A0A450YSV0_9GAMM</name>
<organism evidence="1">
    <name type="scientific">Candidatus Kentrum sp. TC</name>
    <dbReference type="NCBI Taxonomy" id="2126339"/>
    <lineage>
        <taxon>Bacteria</taxon>
        <taxon>Pseudomonadati</taxon>
        <taxon>Pseudomonadota</taxon>
        <taxon>Gammaproteobacteria</taxon>
        <taxon>Candidatus Kentrum</taxon>
    </lineage>
</organism>
<dbReference type="EMBL" id="CAADFT010000037">
    <property type="protein sequence ID" value="VFK44586.1"/>
    <property type="molecule type" value="Genomic_DNA"/>
</dbReference>
<gene>
    <name evidence="1" type="ORF">BECKTC1821E_GA0114239_10379</name>
</gene>
<evidence type="ECO:0000313" key="1">
    <source>
        <dbReference type="EMBL" id="VFK44586.1"/>
    </source>
</evidence>
<sequence>MRRSLCTKALTDGGIGLAVLLSDIHGKSAREMIKGVLREETPEQVLQYASKRPKATEKELLDAFRRIPCEAANAASRTYCALREKFRSLLVRRGRKRVIFVLAHKILKIAFVLISRGDSYRGATIKQPRKNGSSG</sequence>
<dbReference type="AlphaFoldDB" id="A0A450YSV0"/>
<reference evidence="1" key="1">
    <citation type="submission" date="2019-02" db="EMBL/GenBank/DDBJ databases">
        <authorList>
            <person name="Gruber-Vodicka R. H."/>
            <person name="Seah K. B. B."/>
        </authorList>
    </citation>
    <scope>NUCLEOTIDE SEQUENCE</scope>
    <source>
        <strain evidence="1">BECK_BZ125</strain>
    </source>
</reference>
<protein>
    <recommendedName>
        <fullName evidence="2">Transposase IS116/IS110/IS902 family protein</fullName>
    </recommendedName>
</protein>
<proteinExistence type="predicted"/>